<dbReference type="InterPro" id="IPR026341">
    <property type="entry name" value="T9SS_type_B"/>
</dbReference>
<feature type="compositionally biased region" description="Polar residues" evidence="1">
    <location>
        <begin position="420"/>
        <end position="435"/>
    </location>
</feature>
<feature type="signal peptide" evidence="2">
    <location>
        <begin position="1"/>
        <end position="35"/>
    </location>
</feature>
<dbReference type="NCBIfam" id="TIGR01451">
    <property type="entry name" value="B_ant_repeat"/>
    <property type="match status" value="2"/>
</dbReference>
<proteinExistence type="predicted"/>
<dbReference type="PROSITE" id="PS00018">
    <property type="entry name" value="EF_HAND_1"/>
    <property type="match status" value="1"/>
</dbReference>
<feature type="region of interest" description="Disordered" evidence="1">
    <location>
        <begin position="2670"/>
        <end position="2712"/>
    </location>
</feature>
<feature type="chain" id="PRO_5047430609" evidence="2">
    <location>
        <begin position="36"/>
        <end position="2931"/>
    </location>
</feature>
<organism evidence="5 6">
    <name type="scientific">Psychroserpens ponticola</name>
    <dbReference type="NCBI Taxonomy" id="2932268"/>
    <lineage>
        <taxon>Bacteria</taxon>
        <taxon>Pseudomonadati</taxon>
        <taxon>Bacteroidota</taxon>
        <taxon>Flavobacteriia</taxon>
        <taxon>Flavobacteriales</taxon>
        <taxon>Flavobacteriaceae</taxon>
        <taxon>Psychroserpens</taxon>
    </lineage>
</organism>
<keyword evidence="6" id="KW-1185">Reference proteome</keyword>
<gene>
    <name evidence="5" type="ORF">MUN68_011965</name>
</gene>
<protein>
    <submittedName>
        <fullName evidence="5">Gliding motility-associated C-terminal domain-containing protein</fullName>
    </submittedName>
</protein>
<dbReference type="Proteomes" id="UP001202717">
    <property type="component" value="Chromosome"/>
</dbReference>
<evidence type="ECO:0000313" key="5">
    <source>
        <dbReference type="EMBL" id="WCO00783.1"/>
    </source>
</evidence>
<dbReference type="InterPro" id="IPR001434">
    <property type="entry name" value="OmcB-like_DUF11"/>
</dbReference>
<evidence type="ECO:0000259" key="4">
    <source>
        <dbReference type="Pfam" id="PF24346"/>
    </source>
</evidence>
<sequence length="2931" mass="295721">MYISTRFSFVNKLIFFSSLLILFSFQNSFSQSITANNDDFSSTPFNPVTGGTTISVFLDNGFTQDLADGVDATDANIDANISISVDGGLTGVTINSDGTINIPSDSTPGNYTVQYTICLDINNAICDDANVLIVIGNCLDFPTNDCDGDGVVNSSDICEGFDDFADVDDDGAPDGCDDDDDNDGLLDSVECNATNALTNGDFDSNLVTGWTESGDSDWFRSGVGGGIARFTADNSDSTFEQTVTVYQNVITAFTFQDAADATSAIDATLEISIDGNVVYSKTATEIQADNGGVNVFATQSLFFVSTTGTANISIRAFSSGIGVSDDFRLDNVFVELCQDTDGGGTPDFLDYDSDNDGCPDALEGDGGFTLTDLDAENSLGDSVDANGIPQVGASSGQQNDISALNPTITSGECDDDGDGVSNTNDQCPGFDDTQNNDGDLYVDGCDDDDDNDGILDVVEQGITTNSQPICGGQTTLDFSNPPTEEVGDGLLGTVIQNEVFRFSNVAPGIDAIVTINEVYNCFVLVIDENSSDPTFFKPETIVGNVPAGQQPFVEYQFDFVQSGSTIPFIIPELFINFNDLDGNADLIEQNWVEYPTSYTLDNPSEITITDESPWLVGTSSNLNFSGTSNANPASNFSTRYLNTSSQTIRLGVSIITPNNPVTRRHSVEFNCVNNFSDPITYLFDIDKDGIPNHLDTDSDNDGCYDVVESGGVDDNNDGVLDGTGLDGNGLVVGGVGGYDGANGTEIISDVVTSIVITPSPDPATVCELEDLVFTATTTGIRVTDFGLIGSTSDDTTIAIPAVDFSYQWYLGATALTDGAQYSGSQTAILTINNIPANFDTNTYRLEVTTVNNKCPQEESISITVNTVTSATVSATDASVCSGEDGEFVITGDAGDTVTYSIDGGASVTATIPADGTLEISVTGITSDTDIDVSNVANTDCDTDLTGVSATITVGTAPTLATVSATDASVCSGEDGEFVITGDAGDTVTYSIDGGASVTATIPADGTLEISVIGITSDTDIDVSNVANTDCDTDLTGVSATITVGTAPTSATVSATDASVCSGEDGEFVIAGDAGDTVTYSIDGGASVTATIPADGTLEIAVIGITSDTDIDVSNVANTDCDTDLTGVSATITVGTAPTSATVSATDASVCSGEDGEFVITGDAGDTVTYSIDGGASVTATIPVDGTLEIAVIGITSDTDIDVSNVANTDCDTDLTGVSATITVGTAPTLATVSATDASVCSGEDGEFVITGDAGDTVTYSIDGGASVTATIPADGTLEISVTGITSDTDIDVSNVANTDCDTDLTGVSATITVGTAPTSATVSATDASVCSGEDGEFVITGDAGDTVTYSIDGGASVTATIPVDGTLEIAVIGITSDTDIDVSNVANTDCDTDLTGVSATITVGTAPTSATVSATDASVCSGEDGEFVITGDAGDTVTYSIDGGASVTATIPADGTLEISVTGITSDTDIDVSNVANTDCDTDLTGVSATITVGTAPTLATVSATDASVCSGEDGEFVITGDAGDTVTYSIDGGASVTATIPADGTLEIAVIGITSDTDIDVSNVANTDCDTDLTGVSATITVGTAPTSATVSATDASVCSGEDGEFVITGDAGDTVTYSIDGGASVTATIPADGTLEISVTGITSDTDIDVSNVANTDCDTDLTGVSATITVGTAPTLATVSATDASVCSGEDGEFVITGDAGDTVTYSIDGGASVTATIPADGTLEISVIGITSDTDIDVSNVANTDCDTDLTGVSATITVGTAPTSATVSATDASVCSGEDGEFVIAGDAGDTVTYSIDGGASVTATIPADGTLEIAVIGITSDTDIDVSNVANTDCDTDLTGVSATITVGTAPTSATVSATDASVCSGEDGEFVITGDAGDTVTYSIDGGASVTATIPADGTLEISVTGITSDTDIDVSNVANTDCDTDLTGVSATITVGTAPTLATVSATDASVCSGEDGEFVITGDAGDTVTYSIDGGASVTATIPADGTLEIAVIGITSDTDIDVSNVANTDCDTDLTGVSATITVGTAPTSATVSATDASVCSGEDGEFVITGDAGDTVTYSIDGGASVTATIPADGTLEISVTGITSDTDIDVSNVANTDCDTDLTGVSATITVGTAPTLATVTATDASVCSGEDGEFVITGDAGDTVTYSIDGGASVTATIPADGTLEISVIGITSDTDIDVSNVANTDCDTDLTGVSATITVGTAPTLATVSATDASVCSGEDGEFVIAGDAGDTVTYSIDGGASVTATIPADGTLEISVIGITSDTDIDVSNVANTDCDTDLTGVSATITVGTAPTSATVSATDASVCSGEDGEFVITGDAGDTVTYSIDGGASVTATIPADGTLEISVIGITSDTDIDVSNVANTDCDTDLTGVSATITVNTVTSATVSATDGSVCSGEDGEFVITGDAGDTVTYSIDGGASVTATIPADGTLEISVIGITSDTDIDVSNVANTDCDTDLTGVSATITVDALPDAGMDGNIEICVNDDLTETEILAELGGTPDSGGVWTDDMNNIVVFPITVAGLYTYTVTGNGACASVSETATVTVTECPLPLLDVAKIAEINDNGDNIIGVGDEIIYTITVTNTGNLILNNVMIVSDDLTDLLGNPLILDSQPTFQGPISSMGSIEGVLLVGEFAIYTASYTITQSDVDAGGVSNSAVAEGASPDGTIVDDISDDPNDTEDVDLDSDGNPDDPTDTITDSDFDLTVFKEVDTLEPLIGDNVTFTITVANEGLVTATGVVVEDVLPSGYTFVSAIATAPTTYSDMSGAWTVGQLNPGQLHILEITVEVLGFGDYLNTALISDFVGGTDMNIGNNESSASVDPICLTIYNEFSPNGDGVNDTFMIDCIETFPNNTLEIYNRWGNIVYSKKGYRNDWNGTSNGRIVINESNQLPDGTYYYVIDLGDGSEPRVGWLYINR</sequence>
<dbReference type="Gene3D" id="2.60.40.10">
    <property type="entry name" value="Immunoglobulins"/>
    <property type="match status" value="1"/>
</dbReference>
<dbReference type="Pfam" id="PF13585">
    <property type="entry name" value="CHU_C"/>
    <property type="match status" value="1"/>
</dbReference>
<feature type="domain" description="DUF11" evidence="3">
    <location>
        <begin position="2718"/>
        <end position="2834"/>
    </location>
</feature>
<feature type="domain" description="DUF7507" evidence="4">
    <location>
        <begin position="2566"/>
        <end position="2686"/>
    </location>
</feature>
<dbReference type="InterPro" id="IPR047589">
    <property type="entry name" value="DUF11_rpt"/>
</dbReference>
<feature type="compositionally biased region" description="Acidic residues" evidence="1">
    <location>
        <begin position="2686"/>
        <end position="2712"/>
    </location>
</feature>
<reference evidence="5 6" key="1">
    <citation type="submission" date="2023-01" db="EMBL/GenBank/DDBJ databases">
        <title>Psychroserpens ponticola sp. nov., isolated from seawater.</title>
        <authorList>
            <person name="Kristyanto S."/>
            <person name="Jung J."/>
            <person name="Kim J.M."/>
            <person name="Jeon C.O."/>
        </authorList>
    </citation>
    <scope>NUCLEOTIDE SEQUENCE [LARGE SCALE GENOMIC DNA]</scope>
    <source>
        <strain evidence="5 6">MSW6</strain>
    </source>
</reference>
<dbReference type="Pfam" id="PF01345">
    <property type="entry name" value="DUF11"/>
    <property type="match status" value="1"/>
</dbReference>
<accession>A0ABY7RUY5</accession>
<evidence type="ECO:0000259" key="3">
    <source>
        <dbReference type="Pfam" id="PF01345"/>
    </source>
</evidence>
<evidence type="ECO:0000256" key="2">
    <source>
        <dbReference type="SAM" id="SignalP"/>
    </source>
</evidence>
<evidence type="ECO:0000313" key="6">
    <source>
        <dbReference type="Proteomes" id="UP001202717"/>
    </source>
</evidence>
<feature type="compositionally biased region" description="Polar residues" evidence="1">
    <location>
        <begin position="392"/>
        <end position="410"/>
    </location>
</feature>
<dbReference type="EMBL" id="CP116221">
    <property type="protein sequence ID" value="WCO00783.1"/>
    <property type="molecule type" value="Genomic_DNA"/>
</dbReference>
<name>A0ABY7RUY5_9FLAO</name>
<dbReference type="InterPro" id="IPR055354">
    <property type="entry name" value="DUF7507"/>
</dbReference>
<dbReference type="InterPro" id="IPR018247">
    <property type="entry name" value="EF_Hand_1_Ca_BS"/>
</dbReference>
<feature type="region of interest" description="Disordered" evidence="1">
    <location>
        <begin position="392"/>
        <end position="435"/>
    </location>
</feature>
<keyword evidence="2" id="KW-0732">Signal</keyword>
<dbReference type="InterPro" id="IPR013783">
    <property type="entry name" value="Ig-like_fold"/>
</dbReference>
<dbReference type="RefSeq" id="WP_272792370.1">
    <property type="nucleotide sequence ID" value="NZ_CP116221.1"/>
</dbReference>
<evidence type="ECO:0000256" key="1">
    <source>
        <dbReference type="SAM" id="MobiDB-lite"/>
    </source>
</evidence>
<dbReference type="NCBIfam" id="TIGR04131">
    <property type="entry name" value="Bac_Flav_CTERM"/>
    <property type="match status" value="1"/>
</dbReference>
<dbReference type="Pfam" id="PF24346">
    <property type="entry name" value="DUF7507"/>
    <property type="match status" value="1"/>
</dbReference>